<dbReference type="Pfam" id="PF08237">
    <property type="entry name" value="PE-PPE"/>
    <property type="match status" value="1"/>
</dbReference>
<evidence type="ECO:0000313" key="3">
    <source>
        <dbReference type="EMBL" id="GFG71424.1"/>
    </source>
</evidence>
<feature type="domain" description="PE-PPE" evidence="2">
    <location>
        <begin position="101"/>
        <end position="244"/>
    </location>
</feature>
<dbReference type="Proteomes" id="UP000465263">
    <property type="component" value="Unassembled WGS sequence"/>
</dbReference>
<reference evidence="3 4" key="1">
    <citation type="journal article" date="2019" name="Emerg. Microbes Infect.">
        <title>Comprehensive subspecies identification of 175 nontuberculous mycobacteria species based on 7547 genomic profiles.</title>
        <authorList>
            <person name="Matsumoto Y."/>
            <person name="Kinjo T."/>
            <person name="Motooka D."/>
            <person name="Nabeya D."/>
            <person name="Jung N."/>
            <person name="Uechi K."/>
            <person name="Horii T."/>
            <person name="Iida T."/>
            <person name="Fujita J."/>
            <person name="Nakamura S."/>
        </authorList>
    </citation>
    <scope>NUCLEOTIDE SEQUENCE [LARGE SCALE GENOMIC DNA]</scope>
    <source>
        <strain evidence="3 4">JCM 16017</strain>
    </source>
</reference>
<gene>
    <name evidence="3" type="ORF">MSEN_31440</name>
</gene>
<dbReference type="OrthoDB" id="4568361at2"/>
<dbReference type="AlphaFoldDB" id="A0A7I9XNA2"/>
<dbReference type="InterPro" id="IPR013228">
    <property type="entry name" value="PE-PPE_C"/>
</dbReference>
<feature type="signal peptide" evidence="1">
    <location>
        <begin position="1"/>
        <end position="17"/>
    </location>
</feature>
<dbReference type="EMBL" id="BLKV01000002">
    <property type="protein sequence ID" value="GFG71424.1"/>
    <property type="molecule type" value="Genomic_DNA"/>
</dbReference>
<evidence type="ECO:0000313" key="4">
    <source>
        <dbReference type="Proteomes" id="UP000465263"/>
    </source>
</evidence>
<dbReference type="Gene3D" id="3.40.50.1820">
    <property type="entry name" value="alpha/beta hydrolase"/>
    <property type="match status" value="1"/>
</dbReference>
<name>A0A7I9XNA2_9MYCO</name>
<keyword evidence="4" id="KW-1185">Reference proteome</keyword>
<organism evidence="3 4">
    <name type="scientific">Mycolicibacter senuensis</name>
    <dbReference type="NCBI Taxonomy" id="386913"/>
    <lineage>
        <taxon>Bacteria</taxon>
        <taxon>Bacillati</taxon>
        <taxon>Actinomycetota</taxon>
        <taxon>Actinomycetes</taxon>
        <taxon>Mycobacteriales</taxon>
        <taxon>Mycobacteriaceae</taxon>
        <taxon>Mycolicibacter</taxon>
    </lineage>
</organism>
<proteinExistence type="predicted"/>
<protein>
    <recommendedName>
        <fullName evidence="2">PE-PPE domain-containing protein</fullName>
    </recommendedName>
</protein>
<dbReference type="InterPro" id="IPR029058">
    <property type="entry name" value="AB_hydrolase_fold"/>
</dbReference>
<feature type="chain" id="PRO_5029655385" description="PE-PPE domain-containing protein" evidence="1">
    <location>
        <begin position="18"/>
        <end position="326"/>
    </location>
</feature>
<keyword evidence="1" id="KW-0732">Signal</keyword>
<sequence>MNVTKAFAPIAVASAIAAGVVGTPVVQTTHARVALLSDTAIFVGGTMLSTPSATFAQNAADLFLQPLGFDAGDDPAVCVIGAGVCDGPLQVLTTPQLILQGHSSFVGAAEIVRAVHAQLDANPDAYDADNPLWVFGYSQGATAASIAMAQLAHDDVDPQLLHFVFIGDPSGPTGTWPGNDSDTLWDRLFDMPILNGNETPNDAFAATIYTFPGDPVADASSNSMLGLFYEHVMYLGLTPEQVADHTAIPDGLITNIDISGDIDQFSAWLSAFGNGLLDSASLEAFVNSLVALVYNAFGNIEGFFTDWMGIDWGGVEQTLDFWFPEV</sequence>
<evidence type="ECO:0000256" key="1">
    <source>
        <dbReference type="SAM" id="SignalP"/>
    </source>
</evidence>
<dbReference type="SUPFAM" id="SSF53474">
    <property type="entry name" value="alpha/beta-Hydrolases"/>
    <property type="match status" value="1"/>
</dbReference>
<comment type="caution">
    <text evidence="3">The sequence shown here is derived from an EMBL/GenBank/DDBJ whole genome shotgun (WGS) entry which is preliminary data.</text>
</comment>
<evidence type="ECO:0000259" key="2">
    <source>
        <dbReference type="Pfam" id="PF08237"/>
    </source>
</evidence>
<dbReference type="RefSeq" id="WP_085085807.1">
    <property type="nucleotide sequence ID" value="NZ_BLKV01000002.1"/>
</dbReference>
<accession>A0A7I9XNA2</accession>